<feature type="non-terminal residue" evidence="1">
    <location>
        <position position="1"/>
    </location>
</feature>
<dbReference type="EMBL" id="JAWDJW010008691">
    <property type="protein sequence ID" value="KAK3060292.1"/>
    <property type="molecule type" value="Genomic_DNA"/>
</dbReference>
<evidence type="ECO:0000313" key="1">
    <source>
        <dbReference type="EMBL" id="KAK3060292.1"/>
    </source>
</evidence>
<gene>
    <name evidence="1" type="ORF">LTS18_008871</name>
</gene>
<protein>
    <submittedName>
        <fullName evidence="1">Uncharacterized protein</fullName>
    </submittedName>
</protein>
<dbReference type="Proteomes" id="UP001186974">
    <property type="component" value="Unassembled WGS sequence"/>
</dbReference>
<comment type="caution">
    <text evidence="1">The sequence shown here is derived from an EMBL/GenBank/DDBJ whole genome shotgun (WGS) entry which is preliminary data.</text>
</comment>
<reference evidence="1" key="1">
    <citation type="submission" date="2024-09" db="EMBL/GenBank/DDBJ databases">
        <title>Black Yeasts Isolated from many extreme environments.</title>
        <authorList>
            <person name="Coleine C."/>
            <person name="Stajich J.E."/>
            <person name="Selbmann L."/>
        </authorList>
    </citation>
    <scope>NUCLEOTIDE SEQUENCE</scope>
    <source>
        <strain evidence="1">CCFEE 5737</strain>
    </source>
</reference>
<feature type="non-terminal residue" evidence="1">
    <location>
        <position position="614"/>
    </location>
</feature>
<sequence length="614" mass="67043">QWISVSLRNSGQETVEVLDVADASATTNASISMPAPVVLTSGQTRSISMRVQGIGSNISTLNLGISFRKQGGAGGNSTIRVSQKLRQVTLYEPQKVTFLHPGGVVSYAILRPPSFINTCGSQSHVKAPILLSLHGAGVEADDDEWRRVFLPVPDICAWVLLATGSTSWSGDDWHNWGFADVEAAISSIPDWIRRNNWQGVGVDLDRWLVSGHSNGGQGTWYAITHRPDKVIAAAPISGYLSIQTYVPYHLWQNADPRRTAVLQSSLNSYKHELLVDNCKGIPLQQQHGAADDNVPTYHSRLMNQRLALAGWPTPYNEIPASPHYYDGVLTTDVLKGFYRKYLGRPANRSTSLDRFTLVVANPGDTGSKEGIRVTQLQDPGQYGSVAVSIDPSSCSYDLETFNVLEIEVQTMRCLSSTLSADGVQIPIAFRSVNDTLRVRKAADGIWQVRGLAEGIEDRRGRQLGGLLAILRTQGAFTIRYKDKGSYDLALQVSRNLHQYFSADTLLLGDNEYNDNHTGNLITVVTGDRPQASAMPEFPIQPGPAGGLRVRDSHGRERSYGEEDGTSGLGAIYLRPLSNERLELIIWGADSDATARVARLLPLVTGVGQPDFVVL</sequence>
<evidence type="ECO:0000313" key="2">
    <source>
        <dbReference type="Proteomes" id="UP001186974"/>
    </source>
</evidence>
<name>A0ACC3D148_9PEZI</name>
<proteinExistence type="predicted"/>
<keyword evidence="2" id="KW-1185">Reference proteome</keyword>
<accession>A0ACC3D148</accession>
<organism evidence="1 2">
    <name type="scientific">Coniosporium uncinatum</name>
    <dbReference type="NCBI Taxonomy" id="93489"/>
    <lineage>
        <taxon>Eukaryota</taxon>
        <taxon>Fungi</taxon>
        <taxon>Dikarya</taxon>
        <taxon>Ascomycota</taxon>
        <taxon>Pezizomycotina</taxon>
        <taxon>Dothideomycetes</taxon>
        <taxon>Dothideomycetes incertae sedis</taxon>
        <taxon>Coniosporium</taxon>
    </lineage>
</organism>